<evidence type="ECO:0000313" key="7">
    <source>
        <dbReference type="Proteomes" id="UP000178367"/>
    </source>
</evidence>
<accession>A0A1F5SN75</accession>
<protein>
    <recommendedName>
        <fullName evidence="5">O-antigen ligase-related domain-containing protein</fullName>
    </recommendedName>
</protein>
<comment type="subcellular location">
    <subcellularLocation>
        <location evidence="1">Membrane</location>
        <topology evidence="1">Multi-pass membrane protein</topology>
    </subcellularLocation>
</comment>
<dbReference type="AlphaFoldDB" id="A0A1F5SN75"/>
<reference evidence="6 7" key="1">
    <citation type="journal article" date="2016" name="Nat. Commun.">
        <title>Thousands of microbial genomes shed light on interconnected biogeochemical processes in an aquifer system.</title>
        <authorList>
            <person name="Anantharaman K."/>
            <person name="Brown C.T."/>
            <person name="Hug L.A."/>
            <person name="Sharon I."/>
            <person name="Castelle C.J."/>
            <person name="Probst A.J."/>
            <person name="Thomas B.C."/>
            <person name="Singh A."/>
            <person name="Wilkins M.J."/>
            <person name="Karaoz U."/>
            <person name="Brodie E.L."/>
            <person name="Williams K.H."/>
            <person name="Hubbard S.S."/>
            <person name="Banfield J.F."/>
        </authorList>
    </citation>
    <scope>NUCLEOTIDE SEQUENCE [LARGE SCALE GENOMIC DNA]</scope>
</reference>
<dbReference type="InterPro" id="IPR051533">
    <property type="entry name" value="WaaL-like"/>
</dbReference>
<gene>
    <name evidence="6" type="ORF">A2227_03785</name>
</gene>
<dbReference type="PANTHER" id="PTHR37422">
    <property type="entry name" value="TEICHURONIC ACID BIOSYNTHESIS PROTEIN TUAE"/>
    <property type="match status" value="1"/>
</dbReference>
<feature type="domain" description="O-antigen ligase-related" evidence="5">
    <location>
        <begin position="276"/>
        <end position="421"/>
    </location>
</feature>
<dbReference type="STRING" id="1797994.A2227_03785"/>
<evidence type="ECO:0000259" key="5">
    <source>
        <dbReference type="Pfam" id="PF04932"/>
    </source>
</evidence>
<comment type="caution">
    <text evidence="6">The sequence shown here is derived from an EMBL/GenBank/DDBJ whole genome shotgun (WGS) entry which is preliminary data.</text>
</comment>
<keyword evidence="2" id="KW-0812">Transmembrane</keyword>
<sequence>MSTTYKKIIEYGLYFLVFLLPWQTRWIIRPGIINGGYSEFGTISLYGTDVVLAFLLFAAAAFFLLKRFQYPISNAQYPINDQLSIFKHKFFLFSIALFDLIIFISIFRSPDKLVALQKYFWFLLGVGLFWMVVSADYDRIKMLYAFLTGAVVQAILGIWQFLSQSSFACKWLGLASHDPAVPGTSVIETLSGERWLRAYGGLDHPNILGGYLVVGLLFLFMLLFKSSEANRPILDIRYRILGGNKNFLSDSGLRKYPIFNIQYLIFLYPYLLWSLFLVFLSAIFFTFSRAAWAGLIFGILAMFSSALIKKDLSTQKYLLKIVLAGGIMIFIFFNLFSDLVLTRLSRDTRLEIKSNTERIESLKSAREIISDNWLFGVGVGNYTQYLHKIEPNLKAWDYQPVHNVFLLIWSEIGIIGSVLFLSVFCAIVYILWKRDGTTKDEIYIIALLASMFVLFQADHWWWSGHFGMLFLGLIMGLVFDKLPAGKL</sequence>
<evidence type="ECO:0000256" key="3">
    <source>
        <dbReference type="ARBA" id="ARBA00022989"/>
    </source>
</evidence>
<evidence type="ECO:0000256" key="4">
    <source>
        <dbReference type="ARBA" id="ARBA00023136"/>
    </source>
</evidence>
<evidence type="ECO:0000256" key="1">
    <source>
        <dbReference type="ARBA" id="ARBA00004141"/>
    </source>
</evidence>
<evidence type="ECO:0000256" key="2">
    <source>
        <dbReference type="ARBA" id="ARBA00022692"/>
    </source>
</evidence>
<dbReference type="GO" id="GO:0016020">
    <property type="term" value="C:membrane"/>
    <property type="evidence" value="ECO:0007669"/>
    <property type="project" value="UniProtKB-SubCell"/>
</dbReference>
<dbReference type="Proteomes" id="UP000178367">
    <property type="component" value="Unassembled WGS sequence"/>
</dbReference>
<name>A0A1F5SN75_9BACT</name>
<dbReference type="EMBL" id="MFGB01000006">
    <property type="protein sequence ID" value="OGF27671.1"/>
    <property type="molecule type" value="Genomic_DNA"/>
</dbReference>
<proteinExistence type="predicted"/>
<dbReference type="InterPro" id="IPR007016">
    <property type="entry name" value="O-antigen_ligase-rel_domated"/>
</dbReference>
<dbReference type="PANTHER" id="PTHR37422:SF13">
    <property type="entry name" value="LIPOPOLYSACCHARIDE BIOSYNTHESIS PROTEIN PA4999-RELATED"/>
    <property type="match status" value="1"/>
</dbReference>
<dbReference type="Pfam" id="PF04932">
    <property type="entry name" value="Wzy_C"/>
    <property type="match status" value="1"/>
</dbReference>
<keyword evidence="4" id="KW-0472">Membrane</keyword>
<organism evidence="6 7">
    <name type="scientific">Candidatus Falkowbacteria bacterium RIFOXYA2_FULL_47_19</name>
    <dbReference type="NCBI Taxonomy" id="1797994"/>
    <lineage>
        <taxon>Bacteria</taxon>
        <taxon>Candidatus Falkowiibacteriota</taxon>
    </lineage>
</organism>
<evidence type="ECO:0000313" key="6">
    <source>
        <dbReference type="EMBL" id="OGF27671.1"/>
    </source>
</evidence>
<keyword evidence="3" id="KW-1133">Transmembrane helix</keyword>